<evidence type="ECO:0000256" key="7">
    <source>
        <dbReference type="ARBA" id="ARBA00023136"/>
    </source>
</evidence>
<dbReference type="Gene3D" id="1.20.1510.10">
    <property type="entry name" value="Cation efflux protein transmembrane domain"/>
    <property type="match status" value="1"/>
</dbReference>
<dbReference type="InterPro" id="IPR027470">
    <property type="entry name" value="Cation_efflux_CTD"/>
</dbReference>
<comment type="similarity">
    <text evidence="2">Belongs to the cation diffusion facilitator (CDF) transporter (TC 2.A.4) family. SLC30A subfamily.</text>
</comment>
<dbReference type="OrthoDB" id="9809646at2"/>
<evidence type="ECO:0000256" key="5">
    <source>
        <dbReference type="ARBA" id="ARBA00022989"/>
    </source>
</evidence>
<comment type="subcellular location">
    <subcellularLocation>
        <location evidence="1">Membrane</location>
        <topology evidence="1">Multi-pass membrane protein</topology>
    </subcellularLocation>
</comment>
<dbReference type="InterPro" id="IPR002524">
    <property type="entry name" value="Cation_efflux"/>
</dbReference>
<geneLocation type="plasmid" evidence="11 12">
    <name>pCHRO.01</name>
</geneLocation>
<dbReference type="PANTHER" id="PTHR11562">
    <property type="entry name" value="CATION EFFLUX PROTEIN/ ZINC TRANSPORTER"/>
    <property type="match status" value="1"/>
</dbReference>
<dbReference type="HOGENOM" id="CLU_013430_0_0_3"/>
<feature type="domain" description="Cation efflux protein cytoplasmic" evidence="10">
    <location>
        <begin position="231"/>
        <end position="305"/>
    </location>
</feature>
<dbReference type="InterPro" id="IPR027469">
    <property type="entry name" value="Cation_efflux_TMD_sf"/>
</dbReference>
<dbReference type="Pfam" id="PF01545">
    <property type="entry name" value="Cation_efflux"/>
    <property type="match status" value="1"/>
</dbReference>
<accession>K9U7J5</accession>
<dbReference type="AlphaFoldDB" id="K9U7J5"/>
<dbReference type="Proteomes" id="UP000010384">
    <property type="component" value="Plasmid pCHRO.01"/>
</dbReference>
<reference evidence="11 12" key="1">
    <citation type="submission" date="2012-06" db="EMBL/GenBank/DDBJ databases">
        <title>Finished plasmid 1 of genome of Chroococcidiopsis thermalis PCC 7203.</title>
        <authorList>
            <consortium name="US DOE Joint Genome Institute"/>
            <person name="Gugger M."/>
            <person name="Coursin T."/>
            <person name="Rippka R."/>
            <person name="Tandeau De Marsac N."/>
            <person name="Huntemann M."/>
            <person name="Wei C.-L."/>
            <person name="Han J."/>
            <person name="Detter J.C."/>
            <person name="Han C."/>
            <person name="Tapia R."/>
            <person name="Davenport K."/>
            <person name="Daligault H."/>
            <person name="Erkkila T."/>
            <person name="Gu W."/>
            <person name="Munk A.C.C."/>
            <person name="Teshima H."/>
            <person name="Xu Y."/>
            <person name="Chain P."/>
            <person name="Chen A."/>
            <person name="Krypides N."/>
            <person name="Mavromatis K."/>
            <person name="Markowitz V."/>
            <person name="Szeto E."/>
            <person name="Ivanova N."/>
            <person name="Mikhailova N."/>
            <person name="Ovchinnikova G."/>
            <person name="Pagani I."/>
            <person name="Pati A."/>
            <person name="Goodwin L."/>
            <person name="Peters L."/>
            <person name="Pitluck S."/>
            <person name="Woyke T."/>
            <person name="Kerfeld C."/>
        </authorList>
    </citation>
    <scope>NUCLEOTIDE SEQUENCE [LARGE SCALE GENOMIC DNA]</scope>
    <source>
        <strain evidence="11 12">PCC 7203</strain>
        <plasmid evidence="11 12">pCHRO.01</plasmid>
    </source>
</reference>
<evidence type="ECO:0000259" key="9">
    <source>
        <dbReference type="Pfam" id="PF01545"/>
    </source>
</evidence>
<dbReference type="InterPro" id="IPR050681">
    <property type="entry name" value="CDF/SLC30A"/>
</dbReference>
<protein>
    <submittedName>
        <fullName evidence="11">Cation diffusion facilitator family transporter</fullName>
    </submittedName>
</protein>
<dbReference type="PATRIC" id="fig|251229.3.peg.6698"/>
<keyword evidence="3" id="KW-0813">Transport</keyword>
<keyword evidence="4 8" id="KW-0812">Transmembrane</keyword>
<evidence type="ECO:0000256" key="3">
    <source>
        <dbReference type="ARBA" id="ARBA00022448"/>
    </source>
</evidence>
<evidence type="ECO:0000256" key="6">
    <source>
        <dbReference type="ARBA" id="ARBA00023065"/>
    </source>
</evidence>
<dbReference type="InParanoid" id="K9U7J5"/>
<keyword evidence="6" id="KW-0406">Ion transport</keyword>
<dbReference type="KEGG" id="cthe:Chro_5734"/>
<keyword evidence="5 8" id="KW-1133">Transmembrane helix</keyword>
<proteinExistence type="inferred from homology"/>
<keyword evidence="7 8" id="KW-0472">Membrane</keyword>
<feature type="transmembrane region" description="Helical" evidence="8">
    <location>
        <begin position="201"/>
        <end position="220"/>
    </location>
</feature>
<dbReference type="Pfam" id="PF16916">
    <property type="entry name" value="ZT_dimer"/>
    <property type="match status" value="1"/>
</dbReference>
<organism evidence="11 12">
    <name type="scientific">Chroococcidiopsis thermalis (strain PCC 7203)</name>
    <dbReference type="NCBI Taxonomy" id="251229"/>
    <lineage>
        <taxon>Bacteria</taxon>
        <taxon>Bacillati</taxon>
        <taxon>Cyanobacteriota</taxon>
        <taxon>Cyanophyceae</taxon>
        <taxon>Chroococcidiopsidales</taxon>
        <taxon>Chroococcidiopsidaceae</taxon>
        <taxon>Chroococcidiopsis</taxon>
    </lineage>
</organism>
<evidence type="ECO:0000256" key="4">
    <source>
        <dbReference type="ARBA" id="ARBA00022692"/>
    </source>
</evidence>
<dbReference type="GO" id="GO:0005886">
    <property type="term" value="C:plasma membrane"/>
    <property type="evidence" value="ECO:0007669"/>
    <property type="project" value="TreeGrafter"/>
</dbReference>
<evidence type="ECO:0000313" key="12">
    <source>
        <dbReference type="Proteomes" id="UP000010384"/>
    </source>
</evidence>
<dbReference type="InterPro" id="IPR058533">
    <property type="entry name" value="Cation_efflux_TM"/>
</dbReference>
<evidence type="ECO:0000259" key="10">
    <source>
        <dbReference type="Pfam" id="PF16916"/>
    </source>
</evidence>
<keyword evidence="11" id="KW-0614">Plasmid</keyword>
<dbReference type="EMBL" id="CP003598">
    <property type="protein sequence ID" value="AFY91082.1"/>
    <property type="molecule type" value="Genomic_DNA"/>
</dbReference>
<dbReference type="GO" id="GO:0005385">
    <property type="term" value="F:zinc ion transmembrane transporter activity"/>
    <property type="evidence" value="ECO:0007669"/>
    <property type="project" value="TreeGrafter"/>
</dbReference>
<gene>
    <name evidence="11" type="ORF">Chro_5734</name>
</gene>
<feature type="transmembrane region" description="Helical" evidence="8">
    <location>
        <begin position="170"/>
        <end position="195"/>
    </location>
</feature>
<feature type="transmembrane region" description="Helical" evidence="8">
    <location>
        <begin position="137"/>
        <end position="158"/>
    </location>
</feature>
<dbReference type="NCBIfam" id="TIGR01297">
    <property type="entry name" value="CDF"/>
    <property type="match status" value="1"/>
</dbReference>
<feature type="transmembrane region" description="Helical" evidence="8">
    <location>
        <begin position="36"/>
        <end position="56"/>
    </location>
</feature>
<evidence type="ECO:0000313" key="11">
    <source>
        <dbReference type="EMBL" id="AFY91082.1"/>
    </source>
</evidence>
<feature type="transmembrane region" description="Helical" evidence="8">
    <location>
        <begin position="103"/>
        <end position="125"/>
    </location>
</feature>
<dbReference type="PANTHER" id="PTHR11562:SF17">
    <property type="entry name" value="RE54080P-RELATED"/>
    <property type="match status" value="1"/>
</dbReference>
<dbReference type="RefSeq" id="WP_015163019.1">
    <property type="nucleotide sequence ID" value="NC_019699.1"/>
</dbReference>
<dbReference type="FunCoup" id="K9U7J5">
    <property type="interactions" value="335"/>
</dbReference>
<evidence type="ECO:0000256" key="8">
    <source>
        <dbReference type="SAM" id="Phobius"/>
    </source>
</evidence>
<feature type="domain" description="Cation efflux protein transmembrane" evidence="9">
    <location>
        <begin position="36"/>
        <end position="227"/>
    </location>
</feature>
<keyword evidence="12" id="KW-1185">Reference proteome</keyword>
<sequence length="326" mass="35734">MKERSDIYQPTIVPDRKHFYQSDPEAVYAMQKVRRLWIVLGLRISLLLVELAVGFWTHSLSLLAVAGHMLSDIFTLGAASIAASLAQRPATGRATFGYRRLEILVALMNGSILITIATLIAWRAIERFQAPEPVSALPTLIVAALGLAINGLLVSLLHEDSDRDLNLRGAFLHVVADAVSFFGVILAAIVVYWFNWFLADAVASLFVACLICLSALPLVWDSLRILMEYAPPNIDVSAVEAVLSANACVRQVDKLHIWTITSGQVVLCAHLAVESLNAQERDSLLLQLQAQLEQAFGIGESTLQIVALNESDSPSETLRERTSYLC</sequence>
<feature type="transmembrane region" description="Helical" evidence="8">
    <location>
        <begin position="62"/>
        <end position="83"/>
    </location>
</feature>
<evidence type="ECO:0000256" key="2">
    <source>
        <dbReference type="ARBA" id="ARBA00008873"/>
    </source>
</evidence>
<dbReference type="SUPFAM" id="SSF161111">
    <property type="entry name" value="Cation efflux protein transmembrane domain-like"/>
    <property type="match status" value="1"/>
</dbReference>
<evidence type="ECO:0000256" key="1">
    <source>
        <dbReference type="ARBA" id="ARBA00004141"/>
    </source>
</evidence>
<name>K9U7J5_CHRTP</name>